<dbReference type="Proteomes" id="UP001162483">
    <property type="component" value="Unassembled WGS sequence"/>
</dbReference>
<gene>
    <name evidence="1" type="ORF">SPARVUS_LOCUS11302041</name>
</gene>
<sequence length="56" mass="6073">MPISGAIFKTSDTDVYANRTKSSACITLEIDAAPTKSELHRFGRCNCGQLGATWHT</sequence>
<organism evidence="1 2">
    <name type="scientific">Staurois parvus</name>
    <dbReference type="NCBI Taxonomy" id="386267"/>
    <lineage>
        <taxon>Eukaryota</taxon>
        <taxon>Metazoa</taxon>
        <taxon>Chordata</taxon>
        <taxon>Craniata</taxon>
        <taxon>Vertebrata</taxon>
        <taxon>Euteleostomi</taxon>
        <taxon>Amphibia</taxon>
        <taxon>Batrachia</taxon>
        <taxon>Anura</taxon>
        <taxon>Neobatrachia</taxon>
        <taxon>Ranoidea</taxon>
        <taxon>Ranidae</taxon>
        <taxon>Staurois</taxon>
    </lineage>
</organism>
<name>A0ABN9F4M6_9NEOB</name>
<protein>
    <submittedName>
        <fullName evidence="1">Uncharacterized protein</fullName>
    </submittedName>
</protein>
<feature type="non-terminal residue" evidence="1">
    <location>
        <position position="56"/>
    </location>
</feature>
<evidence type="ECO:0000313" key="2">
    <source>
        <dbReference type="Proteomes" id="UP001162483"/>
    </source>
</evidence>
<evidence type="ECO:0000313" key="1">
    <source>
        <dbReference type="EMBL" id="CAI9592003.1"/>
    </source>
</evidence>
<proteinExistence type="predicted"/>
<dbReference type="EMBL" id="CATNWA010016364">
    <property type="protein sequence ID" value="CAI9592003.1"/>
    <property type="molecule type" value="Genomic_DNA"/>
</dbReference>
<accession>A0ABN9F4M6</accession>
<comment type="caution">
    <text evidence="1">The sequence shown here is derived from an EMBL/GenBank/DDBJ whole genome shotgun (WGS) entry which is preliminary data.</text>
</comment>
<keyword evidence="2" id="KW-1185">Reference proteome</keyword>
<reference evidence="1" key="1">
    <citation type="submission" date="2023-05" db="EMBL/GenBank/DDBJ databases">
        <authorList>
            <person name="Stuckert A."/>
        </authorList>
    </citation>
    <scope>NUCLEOTIDE SEQUENCE</scope>
</reference>